<accession>A0A1Y0EL84</accession>
<dbReference type="InterPro" id="IPR007497">
    <property type="entry name" value="SIMPL/DUF541"/>
</dbReference>
<evidence type="ECO:0000313" key="1">
    <source>
        <dbReference type="EMBL" id="ARU04072.1"/>
    </source>
</evidence>
<evidence type="ECO:0008006" key="3">
    <source>
        <dbReference type="Google" id="ProtNLM"/>
    </source>
</evidence>
<dbReference type="Pfam" id="PF04402">
    <property type="entry name" value="SIMPL"/>
    <property type="match status" value="1"/>
</dbReference>
<sequence>MQRLAQGRVHDMERETHMAQYIEVIGQASVSEVAVEQRVALTVSHRGKGGGMSDKVVAHKATQQRERVIATLLAHGMREHELHEGGMDSGTWHFKRKREVHHSHRILLICEDDARLFAALEALAPLQDEGELDLQLDMLDARYEVPAGALSGAQQAAVAHAREHANGLAQAAGVALGAVVQVQELAPARERSGAYGESWYGLAAAGGAAAAPAMTLLASNQRTRTLSYRVRFALQRAVP</sequence>
<dbReference type="AlphaFoldDB" id="A0A1Y0EL84"/>
<dbReference type="Proteomes" id="UP000196138">
    <property type="component" value="Chromosome"/>
</dbReference>
<keyword evidence="2" id="KW-1185">Reference proteome</keyword>
<dbReference type="KEGG" id="cser:CCO03_04740"/>
<gene>
    <name evidence="1" type="ORF">CCO03_04740</name>
</gene>
<reference evidence="1 2" key="1">
    <citation type="submission" date="2017-05" db="EMBL/GenBank/DDBJ databases">
        <authorList>
            <person name="Song R."/>
            <person name="Chenine A.L."/>
            <person name="Ruprecht R.M."/>
        </authorList>
    </citation>
    <scope>NUCLEOTIDE SEQUENCE [LARGE SCALE GENOMIC DNA]</scope>
    <source>
        <strain evidence="1 2">DSM 26136</strain>
    </source>
</reference>
<dbReference type="Gene3D" id="3.30.110.170">
    <property type="entry name" value="Protein of unknown function (DUF541), domain 1"/>
    <property type="match status" value="1"/>
</dbReference>
<proteinExistence type="predicted"/>
<dbReference type="EMBL" id="CP021455">
    <property type="protein sequence ID" value="ARU04072.1"/>
    <property type="molecule type" value="Genomic_DNA"/>
</dbReference>
<protein>
    <recommendedName>
        <fullName evidence="3">SIMPL domain-containing protein</fullName>
    </recommendedName>
</protein>
<evidence type="ECO:0000313" key="2">
    <source>
        <dbReference type="Proteomes" id="UP000196138"/>
    </source>
</evidence>
<name>A0A1Y0EL84_9BURK</name>
<organism evidence="1 2">
    <name type="scientific">Comamonas serinivorans</name>
    <dbReference type="NCBI Taxonomy" id="1082851"/>
    <lineage>
        <taxon>Bacteria</taxon>
        <taxon>Pseudomonadati</taxon>
        <taxon>Pseudomonadota</taxon>
        <taxon>Betaproteobacteria</taxon>
        <taxon>Burkholderiales</taxon>
        <taxon>Comamonadaceae</taxon>
        <taxon>Comamonas</taxon>
    </lineage>
</organism>